<comment type="caution">
    <text evidence="1">The sequence shown here is derived from an EMBL/GenBank/DDBJ whole genome shotgun (WGS) entry which is preliminary data.</text>
</comment>
<evidence type="ECO:0000313" key="1">
    <source>
        <dbReference type="EMBL" id="GEM41940.1"/>
    </source>
</evidence>
<name>A0A511MMT5_9NOCA</name>
<evidence type="ECO:0000313" key="2">
    <source>
        <dbReference type="Proteomes" id="UP000321424"/>
    </source>
</evidence>
<reference evidence="1 2" key="1">
    <citation type="submission" date="2019-07" db="EMBL/GenBank/DDBJ databases">
        <title>Whole genome shotgun sequence of Nocardia ninae NBRC 108245.</title>
        <authorList>
            <person name="Hosoyama A."/>
            <person name="Uohara A."/>
            <person name="Ohji S."/>
            <person name="Ichikawa N."/>
        </authorList>
    </citation>
    <scope>NUCLEOTIDE SEQUENCE [LARGE SCALE GENOMIC DNA]</scope>
    <source>
        <strain evidence="1 2">NBRC 108245</strain>
    </source>
</reference>
<protein>
    <submittedName>
        <fullName evidence="1">Uncharacterized protein</fullName>
    </submittedName>
</protein>
<dbReference type="AlphaFoldDB" id="A0A511MMT5"/>
<accession>A0A511MMT5</accession>
<dbReference type="Proteomes" id="UP000321424">
    <property type="component" value="Unassembled WGS sequence"/>
</dbReference>
<dbReference type="InterPro" id="IPR036280">
    <property type="entry name" value="Multihaem_cyt_sf"/>
</dbReference>
<gene>
    <name evidence="1" type="ORF">NN4_64590</name>
</gene>
<dbReference type="EMBL" id="BJXA01000060">
    <property type="protein sequence ID" value="GEM41940.1"/>
    <property type="molecule type" value="Genomic_DNA"/>
</dbReference>
<proteinExistence type="predicted"/>
<dbReference type="SUPFAM" id="SSF48695">
    <property type="entry name" value="Multiheme cytochromes"/>
    <property type="match status" value="1"/>
</dbReference>
<organism evidence="1 2">
    <name type="scientific">Nocardia ninae NBRC 108245</name>
    <dbReference type="NCBI Taxonomy" id="1210091"/>
    <lineage>
        <taxon>Bacteria</taxon>
        <taxon>Bacillati</taxon>
        <taxon>Actinomycetota</taxon>
        <taxon>Actinomycetes</taxon>
        <taxon>Mycobacteriales</taxon>
        <taxon>Nocardiaceae</taxon>
        <taxon>Nocardia</taxon>
    </lineage>
</organism>
<keyword evidence="2" id="KW-1185">Reference proteome</keyword>
<sequence>MNAIRALASIAGAQPGCNADIIERVRQYGRSCLSCEVPLLPVARVSELPQWVRRHRGRGLCDSCYSAAARAAPRKAGAPPSHCRGCCEPLITRRQKRDGAPGKVHDHRGLCARCSSRVRRSSRAAARAAEPVRQSPVARLAAIAGVAASSDAAEYERAAKYDRRCRGCAATLTQSRSKQLPQDLKRHRGQGFCNACYIRERTSGRLTTVAPKGSRPAKCIECQRPLVTRKQQLNGETGALHRAGGMCATCHKRAERDKESEKFLAGFREKYGDEGR</sequence>